<dbReference type="GO" id="GO:0016020">
    <property type="term" value="C:membrane"/>
    <property type="evidence" value="ECO:0007669"/>
    <property type="project" value="TreeGrafter"/>
</dbReference>
<dbReference type="GO" id="GO:0005776">
    <property type="term" value="C:autophagosome"/>
    <property type="evidence" value="ECO:0007669"/>
    <property type="project" value="TreeGrafter"/>
</dbReference>
<evidence type="ECO:0000256" key="1">
    <source>
        <dbReference type="ARBA" id="ARBA00022679"/>
    </source>
</evidence>
<dbReference type="OrthoDB" id="5337378at2759"/>
<dbReference type="SMART" id="SM00220">
    <property type="entry name" value="S_TKc"/>
    <property type="match status" value="1"/>
</dbReference>
<dbReference type="AlphaFoldDB" id="A0A8S1YFD0"/>
<dbReference type="OMA" id="MHILGQP"/>
<keyword evidence="2" id="KW-0547">Nucleotide-binding</keyword>
<dbReference type="GO" id="GO:0000407">
    <property type="term" value="C:phagophore assembly site"/>
    <property type="evidence" value="ECO:0007669"/>
    <property type="project" value="TreeGrafter"/>
</dbReference>
<organism evidence="7 8">
    <name type="scientific">Paramecium octaurelia</name>
    <dbReference type="NCBI Taxonomy" id="43137"/>
    <lineage>
        <taxon>Eukaryota</taxon>
        <taxon>Sar</taxon>
        <taxon>Alveolata</taxon>
        <taxon>Ciliophora</taxon>
        <taxon>Intramacronucleata</taxon>
        <taxon>Oligohymenophorea</taxon>
        <taxon>Peniculida</taxon>
        <taxon>Parameciidae</taxon>
        <taxon>Paramecium</taxon>
    </lineage>
</organism>
<feature type="compositionally biased region" description="Polar residues" evidence="5">
    <location>
        <begin position="304"/>
        <end position="315"/>
    </location>
</feature>
<dbReference type="PROSITE" id="PS50011">
    <property type="entry name" value="PROTEIN_KINASE_DOM"/>
    <property type="match status" value="1"/>
</dbReference>
<dbReference type="Proteomes" id="UP000683925">
    <property type="component" value="Unassembled WGS sequence"/>
</dbReference>
<sequence length="599" mass="69949">MNQHDIYKVKSYEINKSLEIGRGQFGVVYQCTDTKNPQLKLCAKIIEERLDDPKTQREIELMKIIMINAKGNKNIVGVEYVEYTKDGIVMILEKCESDLQTVMEKKLKSEDKYFRPREALNILKQLVNGYKILYFNDIIHRDLKPANILILNGVYKIADLGLARVLEGCQELTKVGTPKYVAPQLYFEKYFSNSADIFSLGIITYELIYGKLPYPNIITQLNQIKKALRSLEKNPVVVDRDWPEMTSDFANLIEQMLKYHEKDRISWEKLFKHQLIQEESNIVVNQSGLIHNSDSDDEKEEETVQTQFPEQKPVQTQNIEQQVPQFAQNQPKPTFITPLPQAQKPQPVQFTPGKVFTNPFPTNFPVPPNTNSFIAPQANQQPKQFMNPQAQRFPSMVQMHILGQPLIFQQVKATSDQIFQTGFLMDQTLENLEKYVNMQSQLRAEFFGIKLYLHCLAQCFYEHSSAMLKQNSKNPNNQCYYSLQVVDQEIQKQIKYHQVIAQELERCNLTSYYPVTDINPDFCSYLLKLNNITQNKALFIYSSETKYYPDYLSLLYFLERVKDFNQRSFEEIYIQMQDISKNQKSEQIMTDYLGKRLLS</sequence>
<dbReference type="PROSITE" id="PS00108">
    <property type="entry name" value="PROTEIN_KINASE_ST"/>
    <property type="match status" value="1"/>
</dbReference>
<dbReference type="GO" id="GO:0005524">
    <property type="term" value="F:ATP binding"/>
    <property type="evidence" value="ECO:0007669"/>
    <property type="project" value="UniProtKB-KW"/>
</dbReference>
<dbReference type="InterPro" id="IPR008271">
    <property type="entry name" value="Ser/Thr_kinase_AS"/>
</dbReference>
<dbReference type="GO" id="GO:0000045">
    <property type="term" value="P:autophagosome assembly"/>
    <property type="evidence" value="ECO:0007669"/>
    <property type="project" value="TreeGrafter"/>
</dbReference>
<dbReference type="CDD" id="cd00180">
    <property type="entry name" value="PKc"/>
    <property type="match status" value="1"/>
</dbReference>
<dbReference type="EMBL" id="CAJJDP010000153">
    <property type="protein sequence ID" value="CAD8210562.1"/>
    <property type="molecule type" value="Genomic_DNA"/>
</dbReference>
<comment type="caution">
    <text evidence="7">The sequence shown here is derived from an EMBL/GenBank/DDBJ whole genome shotgun (WGS) entry which is preliminary data.</text>
</comment>
<dbReference type="PANTHER" id="PTHR24348:SF22">
    <property type="entry name" value="NON-SPECIFIC SERINE_THREONINE PROTEIN KINASE"/>
    <property type="match status" value="1"/>
</dbReference>
<evidence type="ECO:0000256" key="3">
    <source>
        <dbReference type="ARBA" id="ARBA00022777"/>
    </source>
</evidence>
<evidence type="ECO:0000313" key="7">
    <source>
        <dbReference type="EMBL" id="CAD8210562.1"/>
    </source>
</evidence>
<keyword evidence="1" id="KW-0808">Transferase</keyword>
<feature type="domain" description="Protein kinase" evidence="6">
    <location>
        <begin position="14"/>
        <end position="276"/>
    </location>
</feature>
<protein>
    <recommendedName>
        <fullName evidence="6">Protein kinase domain-containing protein</fullName>
    </recommendedName>
</protein>
<name>A0A8S1YFD0_PAROT</name>
<dbReference type="Pfam" id="PF00069">
    <property type="entry name" value="Pkinase"/>
    <property type="match status" value="1"/>
</dbReference>
<keyword evidence="8" id="KW-1185">Reference proteome</keyword>
<evidence type="ECO:0000313" key="8">
    <source>
        <dbReference type="Proteomes" id="UP000683925"/>
    </source>
</evidence>
<evidence type="ECO:0000256" key="5">
    <source>
        <dbReference type="SAM" id="MobiDB-lite"/>
    </source>
</evidence>
<dbReference type="GO" id="GO:0004674">
    <property type="term" value="F:protein serine/threonine kinase activity"/>
    <property type="evidence" value="ECO:0007669"/>
    <property type="project" value="InterPro"/>
</dbReference>
<reference evidence="7" key="1">
    <citation type="submission" date="2021-01" db="EMBL/GenBank/DDBJ databases">
        <authorList>
            <consortium name="Genoscope - CEA"/>
            <person name="William W."/>
        </authorList>
    </citation>
    <scope>NUCLEOTIDE SEQUENCE</scope>
</reference>
<keyword evidence="3" id="KW-0418">Kinase</keyword>
<dbReference type="InterPro" id="IPR045269">
    <property type="entry name" value="Atg1-like"/>
</dbReference>
<dbReference type="GO" id="GO:0010506">
    <property type="term" value="P:regulation of autophagy"/>
    <property type="evidence" value="ECO:0007669"/>
    <property type="project" value="InterPro"/>
</dbReference>
<evidence type="ECO:0000256" key="2">
    <source>
        <dbReference type="ARBA" id="ARBA00022741"/>
    </source>
</evidence>
<dbReference type="InterPro" id="IPR000719">
    <property type="entry name" value="Prot_kinase_dom"/>
</dbReference>
<gene>
    <name evidence="7" type="ORF">POCTA_138.1.T1510085</name>
</gene>
<keyword evidence="4" id="KW-0067">ATP-binding</keyword>
<proteinExistence type="predicted"/>
<accession>A0A8S1YFD0</accession>
<dbReference type="PANTHER" id="PTHR24348">
    <property type="entry name" value="SERINE/THREONINE-PROTEIN KINASE UNC-51-RELATED"/>
    <property type="match status" value="1"/>
</dbReference>
<evidence type="ECO:0000256" key="4">
    <source>
        <dbReference type="ARBA" id="ARBA00022840"/>
    </source>
</evidence>
<dbReference type="GO" id="GO:0005829">
    <property type="term" value="C:cytosol"/>
    <property type="evidence" value="ECO:0007669"/>
    <property type="project" value="TreeGrafter"/>
</dbReference>
<feature type="region of interest" description="Disordered" evidence="5">
    <location>
        <begin position="287"/>
        <end position="315"/>
    </location>
</feature>
<evidence type="ECO:0000259" key="6">
    <source>
        <dbReference type="PROSITE" id="PS50011"/>
    </source>
</evidence>